<dbReference type="InterPro" id="IPR025110">
    <property type="entry name" value="AMP-bd_C"/>
</dbReference>
<dbReference type="EMBL" id="SZNK01000001">
    <property type="protein sequence ID" value="TKI55077.1"/>
    <property type="molecule type" value="Genomic_DNA"/>
</dbReference>
<feature type="region of interest" description="N-terminal hotdog fold" evidence="11">
    <location>
        <begin position="660"/>
        <end position="788"/>
    </location>
</feature>
<dbReference type="InterPro" id="IPR042104">
    <property type="entry name" value="PKS_dehydratase_sf"/>
</dbReference>
<dbReference type="CDD" id="cd00833">
    <property type="entry name" value="PKS"/>
    <property type="match status" value="1"/>
</dbReference>
<dbReference type="Proteomes" id="UP000307841">
    <property type="component" value="Unassembled WGS sequence"/>
</dbReference>
<dbReference type="FunFam" id="1.10.1200.10:FF:000005">
    <property type="entry name" value="Nonribosomal peptide synthetase 1"/>
    <property type="match status" value="1"/>
</dbReference>
<dbReference type="PROSITE" id="PS00012">
    <property type="entry name" value="PHOSPHOPANTETHEINE"/>
    <property type="match status" value="1"/>
</dbReference>
<dbReference type="InterPro" id="IPR001242">
    <property type="entry name" value="Condensation_dom"/>
</dbReference>
<feature type="domain" description="Carrier" evidence="12">
    <location>
        <begin position="2528"/>
        <end position="2602"/>
    </location>
</feature>
<evidence type="ECO:0000259" key="12">
    <source>
        <dbReference type="PROSITE" id="PS50075"/>
    </source>
</evidence>
<dbReference type="Pfam" id="PF00668">
    <property type="entry name" value="Condensation"/>
    <property type="match status" value="1"/>
</dbReference>
<feature type="active site" description="Proton donor; for dehydratase activity" evidence="11">
    <location>
        <position position="862"/>
    </location>
</feature>
<dbReference type="SMART" id="SM00826">
    <property type="entry name" value="PKS_DH"/>
    <property type="match status" value="1"/>
</dbReference>
<dbReference type="PROSITE" id="PS52004">
    <property type="entry name" value="KS3_2"/>
    <property type="match status" value="1"/>
</dbReference>
<evidence type="ECO:0000313" key="16">
    <source>
        <dbReference type="Proteomes" id="UP000307841"/>
    </source>
</evidence>
<dbReference type="CDD" id="cd05930">
    <property type="entry name" value="A_NRPS"/>
    <property type="match status" value="1"/>
</dbReference>
<dbReference type="InterPro" id="IPR010071">
    <property type="entry name" value="AA_adenyl_dom"/>
</dbReference>
<dbReference type="Pfam" id="PF00501">
    <property type="entry name" value="AMP-binding"/>
    <property type="match status" value="1"/>
</dbReference>
<dbReference type="Gene3D" id="3.30.300.30">
    <property type="match status" value="1"/>
</dbReference>
<comment type="function">
    <text evidence="2">Involved in some intermediate steps for the synthesis of the antibiotic polyketide bacillaene which is involved in secondary metabolism.</text>
</comment>
<dbReference type="InterPro" id="IPR014030">
    <property type="entry name" value="Ketoacyl_synth_N"/>
</dbReference>
<feature type="region of interest" description="C-terminal hotdog fold" evidence="11">
    <location>
        <begin position="801"/>
        <end position="944"/>
    </location>
</feature>
<dbReference type="FunFam" id="3.30.300.30:FF:000010">
    <property type="entry name" value="Enterobactin synthetase component F"/>
    <property type="match status" value="1"/>
</dbReference>
<dbReference type="GO" id="GO:0044550">
    <property type="term" value="P:secondary metabolite biosynthetic process"/>
    <property type="evidence" value="ECO:0007669"/>
    <property type="project" value="UniProtKB-ARBA"/>
</dbReference>
<dbReference type="Pfam" id="PF22621">
    <property type="entry name" value="CurL-like_PKS_C"/>
    <property type="match status" value="1"/>
</dbReference>
<evidence type="ECO:0000256" key="6">
    <source>
        <dbReference type="ARBA" id="ARBA00022553"/>
    </source>
</evidence>
<dbReference type="Gene3D" id="1.10.1240.100">
    <property type="match status" value="1"/>
</dbReference>
<evidence type="ECO:0000256" key="9">
    <source>
        <dbReference type="ARBA" id="ARBA00023194"/>
    </source>
</evidence>
<dbReference type="InterPro" id="IPR049900">
    <property type="entry name" value="PKS_mFAS_DH"/>
</dbReference>
<dbReference type="FunFam" id="3.40.50.12780:FF:000012">
    <property type="entry name" value="Non-ribosomal peptide synthetase"/>
    <property type="match status" value="1"/>
</dbReference>
<accession>A0A4U2Y3T4</accession>
<dbReference type="InterPro" id="IPR016039">
    <property type="entry name" value="Thiolase-like"/>
</dbReference>
<dbReference type="PANTHER" id="PTHR45527:SF1">
    <property type="entry name" value="FATTY ACID SYNTHASE"/>
    <property type="match status" value="1"/>
</dbReference>
<dbReference type="Pfam" id="PF21394">
    <property type="entry name" value="Beta-ketacyl_N"/>
    <property type="match status" value="1"/>
</dbReference>
<dbReference type="SUPFAM" id="SSF53901">
    <property type="entry name" value="Thiolase-like"/>
    <property type="match status" value="1"/>
</dbReference>
<dbReference type="Gene3D" id="3.40.50.980">
    <property type="match status" value="2"/>
</dbReference>
<dbReference type="InterPro" id="IPR009081">
    <property type="entry name" value="PP-bd_ACP"/>
</dbReference>
<dbReference type="Pfam" id="PF00109">
    <property type="entry name" value="ketoacyl-synt"/>
    <property type="match status" value="1"/>
</dbReference>
<dbReference type="Gene3D" id="3.30.559.30">
    <property type="entry name" value="Nonribosomal peptide synthetase, condensation domain"/>
    <property type="match status" value="1"/>
</dbReference>
<dbReference type="GO" id="GO:0004315">
    <property type="term" value="F:3-oxoacyl-[acyl-carrier-protein] synthase activity"/>
    <property type="evidence" value="ECO:0007669"/>
    <property type="project" value="InterPro"/>
</dbReference>
<dbReference type="RefSeq" id="WP_137028456.1">
    <property type="nucleotide sequence ID" value="NZ_SZNK01000001.1"/>
</dbReference>
<dbReference type="Gene3D" id="2.30.38.10">
    <property type="entry name" value="Luciferase, Domain 3"/>
    <property type="match status" value="1"/>
</dbReference>
<dbReference type="Gene3D" id="1.10.1200.10">
    <property type="entry name" value="ACP-like"/>
    <property type="match status" value="2"/>
</dbReference>
<keyword evidence="7" id="KW-0808">Transferase</keyword>
<feature type="domain" description="Ketosynthase family 3 (KS3)" evidence="13">
    <location>
        <begin position="40"/>
        <end position="455"/>
    </location>
</feature>
<dbReference type="InterPro" id="IPR020807">
    <property type="entry name" value="PKS_DH"/>
</dbReference>
<dbReference type="Gene3D" id="3.40.47.10">
    <property type="match status" value="1"/>
</dbReference>
<dbReference type="PANTHER" id="PTHR45527">
    <property type="entry name" value="NONRIBOSOMAL PEPTIDE SYNTHETASE"/>
    <property type="match status" value="1"/>
</dbReference>
<gene>
    <name evidence="15" type="ORF">E8L90_06180</name>
</gene>
<dbReference type="PROSITE" id="PS00606">
    <property type="entry name" value="KS3_1"/>
    <property type="match status" value="1"/>
</dbReference>
<dbReference type="InterPro" id="IPR020841">
    <property type="entry name" value="PKS_Beta-ketoAc_synthase_dom"/>
</dbReference>
<dbReference type="SUPFAM" id="SSF56801">
    <property type="entry name" value="Acetyl-CoA synthetase-like"/>
    <property type="match status" value="1"/>
</dbReference>
<dbReference type="Gene3D" id="3.10.129.110">
    <property type="entry name" value="Polyketide synthase dehydratase"/>
    <property type="match status" value="1"/>
</dbReference>
<dbReference type="OrthoDB" id="9765680at2"/>
<dbReference type="PROSITE" id="PS50075">
    <property type="entry name" value="CARRIER"/>
    <property type="match status" value="2"/>
</dbReference>
<dbReference type="SUPFAM" id="SSF52777">
    <property type="entry name" value="CoA-dependent acyltransferases"/>
    <property type="match status" value="2"/>
</dbReference>
<dbReference type="InterPro" id="IPR049490">
    <property type="entry name" value="C883_1060-like_KR_N"/>
</dbReference>
<dbReference type="CDD" id="cd08953">
    <property type="entry name" value="KR_2_SDR_x"/>
    <property type="match status" value="1"/>
</dbReference>
<dbReference type="InterPro" id="IPR036736">
    <property type="entry name" value="ACP-like_sf"/>
</dbReference>
<dbReference type="UniPathway" id="UPA01003"/>
<keyword evidence="5" id="KW-0596">Phosphopantetheine</keyword>
<evidence type="ECO:0000256" key="7">
    <source>
        <dbReference type="ARBA" id="ARBA00022679"/>
    </source>
</evidence>
<dbReference type="SUPFAM" id="SSF47336">
    <property type="entry name" value="ACP-like"/>
    <property type="match status" value="2"/>
</dbReference>
<dbReference type="InterPro" id="IPR049551">
    <property type="entry name" value="PKS_DH_C"/>
</dbReference>
<proteinExistence type="inferred from homology"/>
<dbReference type="InterPro" id="IPR013968">
    <property type="entry name" value="PKS_KR"/>
</dbReference>
<organism evidence="15 16">
    <name type="scientific">Brevibacillus antibioticus</name>
    <dbReference type="NCBI Taxonomy" id="2570228"/>
    <lineage>
        <taxon>Bacteria</taxon>
        <taxon>Bacillati</taxon>
        <taxon>Bacillota</taxon>
        <taxon>Bacilli</taxon>
        <taxon>Bacillales</taxon>
        <taxon>Paenibacillaceae</taxon>
        <taxon>Brevibacillus</taxon>
    </lineage>
</organism>
<evidence type="ECO:0000259" key="14">
    <source>
        <dbReference type="PROSITE" id="PS52019"/>
    </source>
</evidence>
<dbReference type="CDD" id="cd19531">
    <property type="entry name" value="LCL_NRPS-like"/>
    <property type="match status" value="1"/>
</dbReference>
<dbReference type="InterPro" id="IPR018201">
    <property type="entry name" value="Ketoacyl_synth_AS"/>
</dbReference>
<dbReference type="GO" id="GO:0017000">
    <property type="term" value="P:antibiotic biosynthetic process"/>
    <property type="evidence" value="ECO:0007669"/>
    <property type="project" value="UniProtKB-KW"/>
</dbReference>
<dbReference type="InterPro" id="IPR006162">
    <property type="entry name" value="Ppantetheine_attach_site"/>
</dbReference>
<dbReference type="FunFam" id="3.40.50.980:FF:000001">
    <property type="entry name" value="Non-ribosomal peptide synthetase"/>
    <property type="match status" value="1"/>
</dbReference>
<keyword evidence="8" id="KW-0677">Repeat</keyword>
<name>A0A4U2Y3T4_9BACL</name>
<dbReference type="GO" id="GO:0031177">
    <property type="term" value="F:phosphopantetheine binding"/>
    <property type="evidence" value="ECO:0007669"/>
    <property type="project" value="InterPro"/>
</dbReference>
<dbReference type="Pfam" id="PF14765">
    <property type="entry name" value="PS-DH"/>
    <property type="match status" value="1"/>
</dbReference>
<evidence type="ECO:0000256" key="8">
    <source>
        <dbReference type="ARBA" id="ARBA00022737"/>
    </source>
</evidence>
<dbReference type="SMART" id="SM00823">
    <property type="entry name" value="PKS_PP"/>
    <property type="match status" value="2"/>
</dbReference>
<comment type="similarity">
    <text evidence="4">Belongs to the ATP-dependent AMP-binding enzyme family.</text>
</comment>
<dbReference type="Pfam" id="PF13193">
    <property type="entry name" value="AMP-binding_C"/>
    <property type="match status" value="1"/>
</dbReference>
<sequence length="2645" mass="298376">MELITNYLFKQVAAKQLTPNEAKQLLKEIQVHSRASAPKREDVAVVGLACKLPGAESPAQYWENLVQGISSIGDFPEERKCDLVRYLHGERSRFKKGGYLREIDKFDAAFFRISPREAELMDPIQRLFLEIAWEALEDAGLAGKMITQSKTGVYVGYDTTPAPDYSDLLGDFQDTLALIGSNRGILASRLSYILDLKGPAVVFDTACSSSLVALHHASQAIRNGEIDMAVVGGVSLNFLPIGQGMLDATDGKIKTFDKNANGTVWGEGICAIILKRLNRAIEDKNSVYAVIKGSAINNDGASNGITAPSAEAQAELITQAWEIADVNPETISYIEAHGTGTKLGDPIEIRGIHSAFRQYTKKTQFCGIGSVKSNIGHTVGTSGLASVIKMSLALTHKILPPTLNFEQPSPLINFVDSPIYINDRLHQWETEGYPRRCGITSSGFSGTNCHLIMEEAPTTDQVSERSSYHYQIFTLSAKTEEALWLLILRYRKCLFAHREIRIEDVCGTANTGRGHYSHRLALIVQDTDHLLQKLHALDQSHFQSDGVILEGFHYGKHVISTVENPHLETDVLTESEKLVRSHAVNQVLHANGQAAFANPALLETYSTQYVQGADCDWSILYPPGSFTYLHLPVYPFDRMRHWFQREMPLAVNAEEKQKLRPLIDRLVVDTVGQCIFESILSPKSHWVVGEHQVVGRYVLPATAYLEMAIQAIQEYLQTNGVIQIHQFQIYVPLTFDLDQEKTVQIVITEKADGFAFQFFSEQERSSAGRRKQWITHAEGEIHIKAGSEDVKPDRLDIQMLRHVFGEETVLPQKQSSVLTFGSRWHGKKSVRTFNQTTLAYVDLPATLHAEAASYTLHPAILDMATSLGISMAPKDALYLPFSYRSITVYRPLPAKCYSLIVPSEERGNSEELIRYHLEIITESGEIAVSINDFTLKRVHDRKELVGSSNGNWAPFFQLCWVEEELSKQMPFSPNGSTLVFLDEYGWGEQLAQRLVQEKHSVITVSYSHSFRELAPDAYEIGGSEQDYVRLLAAIKEQELPISHIMHMQSIIITSDAPATVEQLKERQSRGVDSLFFLTKALFANKYRDDIQLLLFAKTVNEINKEEEALHPEQAALFGLGKVVTHEYDNLNCRCIDIDSSTTIEHLFHELVAKETSYLTAYRRGVRYIEVLEELNMDEDDKTSPIELKSEGVYIITGGLGGIGYTISLAIAQKQQVNFAFIQRSALPNREEWATILAEGTDAKLCRMIYRIQEIERIGSQVVCCQADVADQSTMQRVISQLRERFGQINGVIHSAGVPGDGFLIRKNYDTFTQVLSPKVQGTWVLDHITQNDNLDFFVMFSSITSLLGGRGQGDYTAANSYLDSFAAYRKKLGKRTLTINWPAWKEIGMAVDYGAVQDTPLQALETIEAVHLFEKAWHSKENRVLIGVMPFDQATTSKEELPFVRLVEQKKQQVLQAKLLLHPGQGRNLDISPQHPQPPSEAKTLVLKGKPEDDYSDTELKVAEIWAKNLGLSEIHVYSDLYSLGGDSIIAIKIVNDLKASIQQKIDISDLFEHQSVIQLAAFLDSLLSSERKVEEATVNKSTLIEGQHYALSSTQKRMWFMQQFEPNLVIYNLMAQLQVPFEIHLNLLRESFRILIARHESLRTVFTIENGDPRQIILAPFELDIPFVNLSMEADKERVLTDLLLRENHTVFDLSKPLVRATLYKLGDSEYCVGVFFHHIITDGWGANIFVNELSEVYRALQSKEEPNLPSKQMSYINWVQQHIQWQESQEAQEMEAYWLQELVKPLPLLEMPFTYKRPMKQTFNGKHLTFRLLHEQSLAIKELARSHKVTIHMFLLSIYALWLNKLSGDDDIIIGLPIAGRDDKKLETIVGLFMNTVCIRVRFDGLSQFNELLQLVKEKSQKAYANGKYPFDTLVNKVNPPRDLSRSPIFSTMFTFFEYAQESQELSQFDLSMICKEADDEIEVRIEYNTDLFSPETMQRMAGYYHNLLLSLQANPARRFDEMVMLSEEEQQQILYDFNDTATPYPDELTVVQWFEAQVAKTPHQPALVCNNSQLTYIELNEKANKLARQLRAAGVVGKDNFIGIMADRSQEMIVAMLAAWKSGGAFVPIDPAYPAERIAYMLTNSNAVVLLSQQHLRDKVEYNGIWICLDDLEGDATNLDPIASPSDLAYAIYTSGSTGKPKGVMIEHRSLVNFINGMKERIGFAADKPVLSITTMSFDIFALETILPLTLGAQIVIATESEQMDVNRLASLITRHNVKMLQMTPSRMQLLLASNDKLWLEQVTDIMIGGENFPLALLSTLQERTRARIYNMYGPTETTIWSAVKELTNETAITIGTPIANTQCYVLGPDKQIQPIGVAGELYIAGDGVARGYHSLPAVTSEKFGANPFTGKGRMYRTGDIAKWLPNGELELLGRIDHQVKVRGYRVELGEIEAHLAQHEAIEDVVVTARKDSNGRTYVCAYYVRTRVVETSELREFLLQLVPEYMVPAYFVALEQIPLTPNQKIDREALPAPDVNQQLNDSFVAPQNEIERILTEEWKEVLGLSQIGVRDNFFDLGGDSLLAVQVFTKIQQHYTEIELFDLFKYPSIEKMADYIGKEIQPLEGEERTEKEKENGLDDIFYLFDELKEGKVSMERAIESLKK</sequence>
<protein>
    <submittedName>
        <fullName evidence="15">Amino acid adenylation domain-containing protein</fullName>
    </submittedName>
</protein>
<keyword evidence="9" id="KW-0045">Antibiotic biosynthesis</keyword>
<dbReference type="InterPro" id="IPR057326">
    <property type="entry name" value="KR_dom"/>
</dbReference>
<evidence type="ECO:0000256" key="2">
    <source>
        <dbReference type="ARBA" id="ARBA00003299"/>
    </source>
</evidence>
<dbReference type="Pfam" id="PF21089">
    <property type="entry name" value="PKS_DH_N"/>
    <property type="match status" value="1"/>
</dbReference>
<comment type="caution">
    <text evidence="15">The sequence shown here is derived from an EMBL/GenBank/DDBJ whole genome shotgun (WGS) entry which is preliminary data.</text>
</comment>
<reference evidence="15 16" key="1">
    <citation type="submission" date="2019-04" db="EMBL/GenBank/DDBJ databases">
        <title>Whole genome sequencing of Brevibacillus sp. TGS2-1.</title>
        <authorList>
            <person name="Choi A."/>
        </authorList>
    </citation>
    <scope>NUCLEOTIDE SEQUENCE [LARGE SCALE GENOMIC DNA]</scope>
    <source>
        <strain evidence="15 16">TGS2-1</strain>
    </source>
</reference>
<dbReference type="InterPro" id="IPR036291">
    <property type="entry name" value="NAD(P)-bd_dom_sf"/>
</dbReference>
<dbReference type="GO" id="GO:0043041">
    <property type="term" value="P:amino acid activation for nonribosomal peptide biosynthetic process"/>
    <property type="evidence" value="ECO:0007669"/>
    <property type="project" value="TreeGrafter"/>
</dbReference>
<dbReference type="InterPro" id="IPR023213">
    <property type="entry name" value="CAT-like_dom_sf"/>
</dbReference>
<dbReference type="InterPro" id="IPR020806">
    <property type="entry name" value="PKS_PP-bd"/>
</dbReference>
<feature type="domain" description="Carrier" evidence="12">
    <location>
        <begin position="1493"/>
        <end position="1568"/>
    </location>
</feature>
<dbReference type="InterPro" id="IPR014031">
    <property type="entry name" value="Ketoacyl_synth_C"/>
</dbReference>
<comment type="pathway">
    <text evidence="3">Antibiotic biosynthesis; bacillaene biosynthesis.</text>
</comment>
<keyword evidence="16" id="KW-1185">Reference proteome</keyword>
<evidence type="ECO:0000259" key="13">
    <source>
        <dbReference type="PROSITE" id="PS52004"/>
    </source>
</evidence>
<evidence type="ECO:0000256" key="5">
    <source>
        <dbReference type="ARBA" id="ARBA00022450"/>
    </source>
</evidence>
<dbReference type="GO" id="GO:0006633">
    <property type="term" value="P:fatty acid biosynthetic process"/>
    <property type="evidence" value="ECO:0007669"/>
    <property type="project" value="InterPro"/>
</dbReference>
<evidence type="ECO:0000256" key="10">
    <source>
        <dbReference type="ARBA" id="ARBA00023268"/>
    </source>
</evidence>
<evidence type="ECO:0000256" key="1">
    <source>
        <dbReference type="ARBA" id="ARBA00001957"/>
    </source>
</evidence>
<dbReference type="Pfam" id="PF08659">
    <property type="entry name" value="KR"/>
    <property type="match status" value="1"/>
</dbReference>
<dbReference type="InterPro" id="IPR000873">
    <property type="entry name" value="AMP-dep_synth/lig_dom"/>
</dbReference>
<dbReference type="PROSITE" id="PS52019">
    <property type="entry name" value="PKS_MFAS_DH"/>
    <property type="match status" value="1"/>
</dbReference>
<feature type="active site" description="Proton acceptor; for dehydratase activity" evidence="11">
    <location>
        <position position="691"/>
    </location>
</feature>
<feature type="domain" description="PKS/mFAS DH" evidence="14">
    <location>
        <begin position="660"/>
        <end position="944"/>
    </location>
</feature>
<dbReference type="Pfam" id="PF02801">
    <property type="entry name" value="Ketoacyl-synt_C"/>
    <property type="match status" value="1"/>
</dbReference>
<keyword evidence="6" id="KW-0597">Phosphoprotein</keyword>
<comment type="cofactor">
    <cofactor evidence="1">
        <name>pantetheine 4'-phosphate</name>
        <dbReference type="ChEBI" id="CHEBI:47942"/>
    </cofactor>
</comment>
<dbReference type="Gene3D" id="3.40.50.720">
    <property type="entry name" value="NAD(P)-binding Rossmann-like Domain"/>
    <property type="match status" value="1"/>
</dbReference>
<dbReference type="InterPro" id="IPR045851">
    <property type="entry name" value="AMP-bd_C_sf"/>
</dbReference>
<evidence type="ECO:0000256" key="3">
    <source>
        <dbReference type="ARBA" id="ARBA00004789"/>
    </source>
</evidence>
<dbReference type="SMART" id="SM00825">
    <property type="entry name" value="PKS_KS"/>
    <property type="match status" value="1"/>
</dbReference>
<dbReference type="Pfam" id="PF00550">
    <property type="entry name" value="PP-binding"/>
    <property type="match status" value="2"/>
</dbReference>
<dbReference type="InterPro" id="IPR049552">
    <property type="entry name" value="PKS_DH_N"/>
</dbReference>
<evidence type="ECO:0000313" key="15">
    <source>
        <dbReference type="EMBL" id="TKI55077.1"/>
    </source>
</evidence>
<evidence type="ECO:0000256" key="11">
    <source>
        <dbReference type="PROSITE-ProRule" id="PRU01363"/>
    </source>
</evidence>
<dbReference type="Gene3D" id="3.30.559.10">
    <property type="entry name" value="Chloramphenicol acetyltransferase-like domain"/>
    <property type="match status" value="1"/>
</dbReference>
<dbReference type="SUPFAM" id="SSF51735">
    <property type="entry name" value="NAD(P)-binding Rossmann-fold domains"/>
    <property type="match status" value="2"/>
</dbReference>
<evidence type="ECO:0000256" key="4">
    <source>
        <dbReference type="ARBA" id="ARBA00006432"/>
    </source>
</evidence>
<dbReference type="NCBIfam" id="TIGR01733">
    <property type="entry name" value="AA-adenyl-dom"/>
    <property type="match status" value="1"/>
</dbReference>
<dbReference type="GO" id="GO:0005737">
    <property type="term" value="C:cytoplasm"/>
    <property type="evidence" value="ECO:0007669"/>
    <property type="project" value="TreeGrafter"/>
</dbReference>
<dbReference type="SMART" id="SM00822">
    <property type="entry name" value="PKS_KR"/>
    <property type="match status" value="1"/>
</dbReference>
<keyword evidence="10" id="KW-0511">Multifunctional enzyme</keyword>